<sequence>MTASRRAVLERAGITTVAVATAGRLTIDAGTTSDDEPPEFSRWLSPEDVVEFTFVDWASVEEDVRGELEQAQADEEIDVPPEYENDPMVAPASDGVLSTYLFVGLDLVEFGLGRLLDDEAFESTVDGLLRTGRAFVATGEIDPDEIDERLTGEPEFEFVVQMERTDEIGEYDVYTPIDDREAAIAVGTDALLVVDEGDDPRAVLESIVDVAEGDTERATDDSEPFAWLLETAGHGDVVVGQYGGPFDAEDLVHPALDPLAGAAGFVSSLTLEDEMTSSGTFASVLDDPDEAALEDLLGVSADERAIDVDGDRVTATGTWREVN</sequence>
<dbReference type="AlphaFoldDB" id="A0A3N6MZE5"/>
<gene>
    <name evidence="1" type="ORF">EA472_00920</name>
</gene>
<organism evidence="1 2">
    <name type="scientific">Natrarchaeobius chitinivorans</name>
    <dbReference type="NCBI Taxonomy" id="1679083"/>
    <lineage>
        <taxon>Archaea</taxon>
        <taxon>Methanobacteriati</taxon>
        <taxon>Methanobacteriota</taxon>
        <taxon>Stenosarchaea group</taxon>
        <taxon>Halobacteria</taxon>
        <taxon>Halobacteriales</taxon>
        <taxon>Natrialbaceae</taxon>
        <taxon>Natrarchaeobius</taxon>
    </lineage>
</organism>
<evidence type="ECO:0000313" key="1">
    <source>
        <dbReference type="EMBL" id="RQH03531.1"/>
    </source>
</evidence>
<proteinExistence type="predicted"/>
<accession>A0A3N6MZE5</accession>
<dbReference type="Proteomes" id="UP000281431">
    <property type="component" value="Unassembled WGS sequence"/>
</dbReference>
<evidence type="ECO:0000313" key="2">
    <source>
        <dbReference type="Proteomes" id="UP000281431"/>
    </source>
</evidence>
<reference evidence="1 2" key="1">
    <citation type="submission" date="2018-10" db="EMBL/GenBank/DDBJ databases">
        <title>Natrarchaeobius chitinivorans gen. nov., sp. nov., and Natrarchaeobius haloalkaliphilus sp. nov., alkaliphilic, chitin-utilizing haloarchaea from hypersaline alkaline lakes.</title>
        <authorList>
            <person name="Sorokin D.Y."/>
            <person name="Elcheninov A.G."/>
            <person name="Kostrikina N.A."/>
            <person name="Bale N.J."/>
            <person name="Sinninghe Damste J.S."/>
            <person name="Khijniak T.V."/>
            <person name="Kublanov I.V."/>
            <person name="Toshchakov S.V."/>
        </authorList>
    </citation>
    <scope>NUCLEOTIDE SEQUENCE [LARGE SCALE GENOMIC DNA]</scope>
    <source>
        <strain evidence="1 2">AArcht7</strain>
    </source>
</reference>
<comment type="caution">
    <text evidence="1">The sequence shown here is derived from an EMBL/GenBank/DDBJ whole genome shotgun (WGS) entry which is preliminary data.</text>
</comment>
<keyword evidence="2" id="KW-1185">Reference proteome</keyword>
<name>A0A3N6MZE5_NATCH</name>
<protein>
    <submittedName>
        <fullName evidence="1">Uncharacterized protein</fullName>
    </submittedName>
</protein>
<dbReference type="OrthoDB" id="163320at2157"/>
<dbReference type="EMBL" id="REFZ01000001">
    <property type="protein sequence ID" value="RQH03531.1"/>
    <property type="molecule type" value="Genomic_DNA"/>
</dbReference>